<organism evidence="1 2">
    <name type="scientific">Lentilactobacillus rapi</name>
    <dbReference type="NCBI Taxonomy" id="481723"/>
    <lineage>
        <taxon>Bacteria</taxon>
        <taxon>Bacillati</taxon>
        <taxon>Bacillota</taxon>
        <taxon>Bacilli</taxon>
        <taxon>Lactobacillales</taxon>
        <taxon>Lactobacillaceae</taxon>
        <taxon>Lentilactobacillus</taxon>
    </lineage>
</organism>
<sequence length="115" mass="13545">MDDIITYLCWTLTTEGFDLKPEQFEIMDSDFGQPYIWISMPFSIEAIVIADHLGKMGAHFEMQRGYDGENPDMTKLPDVVDFQIFGINEELFGKFRPAMKQIRQRMDRQDDNKKR</sequence>
<evidence type="ECO:0000313" key="2">
    <source>
        <dbReference type="Proteomes" id="UP000321569"/>
    </source>
</evidence>
<evidence type="ECO:0000313" key="1">
    <source>
        <dbReference type="EMBL" id="GEP72797.1"/>
    </source>
</evidence>
<dbReference type="AlphaFoldDB" id="A0A512PNL5"/>
<accession>A0A512PNL5</accession>
<dbReference type="RefSeq" id="WP_056981199.1">
    <property type="nucleotide sequence ID" value="NZ_BKAM01000033.1"/>
</dbReference>
<proteinExistence type="predicted"/>
<protein>
    <submittedName>
        <fullName evidence="1">Uncharacterized protein</fullName>
    </submittedName>
</protein>
<name>A0A512PNL5_9LACO</name>
<comment type="caution">
    <text evidence="1">The sequence shown here is derived from an EMBL/GenBank/DDBJ whole genome shotgun (WGS) entry which is preliminary data.</text>
</comment>
<dbReference type="Proteomes" id="UP000321569">
    <property type="component" value="Unassembled WGS sequence"/>
</dbReference>
<dbReference type="STRING" id="1423795.FD12_GL002463"/>
<gene>
    <name evidence="1" type="ORF">LRA02_16650</name>
</gene>
<dbReference type="EMBL" id="BKAM01000033">
    <property type="protein sequence ID" value="GEP72797.1"/>
    <property type="molecule type" value="Genomic_DNA"/>
</dbReference>
<reference evidence="1 2" key="1">
    <citation type="submission" date="2019-07" db="EMBL/GenBank/DDBJ databases">
        <title>Whole genome shotgun sequence of Lactobacillus rapi NBRC 109618.</title>
        <authorList>
            <person name="Hosoyama A."/>
            <person name="Uohara A."/>
            <person name="Ohji S."/>
            <person name="Ichikawa N."/>
        </authorList>
    </citation>
    <scope>NUCLEOTIDE SEQUENCE [LARGE SCALE GENOMIC DNA]</scope>
    <source>
        <strain evidence="1 2">NBRC 109618</strain>
    </source>
</reference>